<feature type="domain" description="Peptidase S49" evidence="6">
    <location>
        <begin position="131"/>
        <end position="269"/>
    </location>
</feature>
<keyword evidence="8" id="KW-1185">Reference proteome</keyword>
<dbReference type="SUPFAM" id="SSF52096">
    <property type="entry name" value="ClpP/crotonase"/>
    <property type="match status" value="1"/>
</dbReference>
<evidence type="ECO:0000256" key="5">
    <source>
        <dbReference type="SAM" id="Phobius"/>
    </source>
</evidence>
<keyword evidence="4" id="KW-0720">Serine protease</keyword>
<dbReference type="Pfam" id="PF01343">
    <property type="entry name" value="Peptidase_S49"/>
    <property type="match status" value="1"/>
</dbReference>
<accession>A0ABM9AB57</accession>
<evidence type="ECO:0000313" key="7">
    <source>
        <dbReference type="EMBL" id="CAH0990117.1"/>
    </source>
</evidence>
<evidence type="ECO:0000256" key="2">
    <source>
        <dbReference type="ARBA" id="ARBA00022670"/>
    </source>
</evidence>
<dbReference type="InterPro" id="IPR002142">
    <property type="entry name" value="Peptidase_S49"/>
</dbReference>
<dbReference type="Gene3D" id="6.20.330.10">
    <property type="match status" value="1"/>
</dbReference>
<sequence length="319" mass="34397">MSEENLTQKQWSLLEKLLLEQTAEQKKTRRWGVFFKVLVFVYIFAGLAVLYPRIQPSLSVGEEHVALVRVDGVIAADKPASANKIVTGLRRAFEAESSKAVIVAINSPGGSPVQSGYVYDEIVRLRELYPDKPVYAVIADLGASGGYYIASAADEIYANRASLVGSIGVVSAGFGFVGLMDKIGVDRRTYTAGRNKSLLDPFQPPKAEDKVFWQQVLDTTHGQFVAAVKQGRGDRLVVSDDLFTGLIWSGEQALSLGLIDGLGSSGYVARDVVGFEEIVDYSDKGSPFAQLLSGLGMSVGLGMAEAMVESSQYGGLQLR</sequence>
<dbReference type="Gene3D" id="3.90.226.10">
    <property type="entry name" value="2-enoyl-CoA Hydratase, Chain A, domain 1"/>
    <property type="match status" value="1"/>
</dbReference>
<gene>
    <name evidence="7" type="ORF">SIN8267_00202</name>
</gene>
<keyword evidence="5" id="KW-1133">Transmembrane helix</keyword>
<reference evidence="7" key="1">
    <citation type="submission" date="2021-12" db="EMBL/GenBank/DDBJ databases">
        <authorList>
            <person name="Rodrigo-Torres L."/>
            <person name="Arahal R. D."/>
            <person name="Lucena T."/>
        </authorList>
    </citation>
    <scope>NUCLEOTIDE SEQUENCE</scope>
    <source>
        <strain evidence="7">CECT 8267</strain>
    </source>
</reference>
<keyword evidence="5" id="KW-0812">Transmembrane</keyword>
<dbReference type="InterPro" id="IPR047272">
    <property type="entry name" value="S49_SppA_C"/>
</dbReference>
<dbReference type="PANTHER" id="PTHR42987:SF8">
    <property type="entry name" value="PROTEINASE"/>
    <property type="match status" value="1"/>
</dbReference>
<dbReference type="InterPro" id="IPR029045">
    <property type="entry name" value="ClpP/crotonase-like_dom_sf"/>
</dbReference>
<keyword evidence="3" id="KW-0378">Hydrolase</keyword>
<evidence type="ECO:0000256" key="4">
    <source>
        <dbReference type="ARBA" id="ARBA00022825"/>
    </source>
</evidence>
<dbReference type="CDD" id="cd07023">
    <property type="entry name" value="S49_Sppa_N_C"/>
    <property type="match status" value="1"/>
</dbReference>
<name>A0ABM9AB57_9GAMM</name>
<dbReference type="PANTHER" id="PTHR42987">
    <property type="entry name" value="PEPTIDASE S49"/>
    <property type="match status" value="1"/>
</dbReference>
<keyword evidence="5" id="KW-0472">Membrane</keyword>
<evidence type="ECO:0000259" key="6">
    <source>
        <dbReference type="Pfam" id="PF01343"/>
    </source>
</evidence>
<evidence type="ECO:0000256" key="3">
    <source>
        <dbReference type="ARBA" id="ARBA00022801"/>
    </source>
</evidence>
<protein>
    <recommendedName>
        <fullName evidence="6">Peptidase S49 domain-containing protein</fullName>
    </recommendedName>
</protein>
<comment type="similarity">
    <text evidence="1">Belongs to the peptidase S49 family.</text>
</comment>
<proteinExistence type="inferred from homology"/>
<organism evidence="7 8">
    <name type="scientific">Sinobacterium norvegicum</name>
    <dbReference type="NCBI Taxonomy" id="1641715"/>
    <lineage>
        <taxon>Bacteria</taxon>
        <taxon>Pseudomonadati</taxon>
        <taxon>Pseudomonadota</taxon>
        <taxon>Gammaproteobacteria</taxon>
        <taxon>Cellvibrionales</taxon>
        <taxon>Spongiibacteraceae</taxon>
        <taxon>Sinobacterium</taxon>
    </lineage>
</organism>
<evidence type="ECO:0000313" key="8">
    <source>
        <dbReference type="Proteomes" id="UP000838100"/>
    </source>
</evidence>
<evidence type="ECO:0000256" key="1">
    <source>
        <dbReference type="ARBA" id="ARBA00008683"/>
    </source>
</evidence>
<dbReference type="EMBL" id="CAKLPX010000001">
    <property type="protein sequence ID" value="CAH0990117.1"/>
    <property type="molecule type" value="Genomic_DNA"/>
</dbReference>
<dbReference type="Proteomes" id="UP000838100">
    <property type="component" value="Unassembled WGS sequence"/>
</dbReference>
<comment type="caution">
    <text evidence="7">The sequence shown here is derived from an EMBL/GenBank/DDBJ whole genome shotgun (WGS) entry which is preliminary data.</text>
</comment>
<feature type="transmembrane region" description="Helical" evidence="5">
    <location>
        <begin position="33"/>
        <end position="51"/>
    </location>
</feature>
<dbReference type="RefSeq" id="WP_237442809.1">
    <property type="nucleotide sequence ID" value="NZ_CAKLPX010000001.1"/>
</dbReference>
<keyword evidence="2" id="KW-0645">Protease</keyword>